<dbReference type="EMBL" id="JBBUKT010000003">
    <property type="protein sequence ID" value="MEK7950633.1"/>
    <property type="molecule type" value="Genomic_DNA"/>
</dbReference>
<dbReference type="Proteomes" id="UP001371305">
    <property type="component" value="Unassembled WGS sequence"/>
</dbReference>
<feature type="signal peptide" evidence="1">
    <location>
        <begin position="1"/>
        <end position="23"/>
    </location>
</feature>
<evidence type="ECO:0000259" key="2">
    <source>
        <dbReference type="Pfam" id="PF16871"/>
    </source>
</evidence>
<organism evidence="3 4">
    <name type="scientific">Luteolibacter soli</name>
    <dbReference type="NCBI Taxonomy" id="3135280"/>
    <lineage>
        <taxon>Bacteria</taxon>
        <taxon>Pseudomonadati</taxon>
        <taxon>Verrucomicrobiota</taxon>
        <taxon>Verrucomicrobiia</taxon>
        <taxon>Verrucomicrobiales</taxon>
        <taxon>Verrucomicrobiaceae</taxon>
        <taxon>Luteolibacter</taxon>
    </lineage>
</organism>
<feature type="chain" id="PRO_5047535710" evidence="1">
    <location>
        <begin position="24"/>
        <end position="436"/>
    </location>
</feature>
<keyword evidence="1" id="KW-0732">Signal</keyword>
<keyword evidence="4" id="KW-1185">Reference proteome</keyword>
<dbReference type="Pfam" id="PF11958">
    <property type="entry name" value="DUF3472"/>
    <property type="match status" value="1"/>
</dbReference>
<accession>A0ABU9ASU3</accession>
<gene>
    <name evidence="3" type="ORF">WKV53_09005</name>
</gene>
<protein>
    <submittedName>
        <fullName evidence="3">DUF3472 domain-containing protein</fullName>
    </submittedName>
</protein>
<feature type="domain" description="DUF5077" evidence="2">
    <location>
        <begin position="33"/>
        <end position="148"/>
    </location>
</feature>
<name>A0ABU9ASU3_9BACT</name>
<proteinExistence type="predicted"/>
<reference evidence="3 4" key="1">
    <citation type="submission" date="2024-04" db="EMBL/GenBank/DDBJ databases">
        <title>Luteolibacter sp. isolated from soil.</title>
        <authorList>
            <person name="An J."/>
        </authorList>
    </citation>
    <scope>NUCLEOTIDE SEQUENCE [LARGE SCALE GENOMIC DNA]</scope>
    <source>
        <strain evidence="3 4">Y139</strain>
    </source>
</reference>
<dbReference type="InterPro" id="IPR031712">
    <property type="entry name" value="DUF5077"/>
</dbReference>
<evidence type="ECO:0000313" key="3">
    <source>
        <dbReference type="EMBL" id="MEK7950633.1"/>
    </source>
</evidence>
<evidence type="ECO:0000313" key="4">
    <source>
        <dbReference type="Proteomes" id="UP001371305"/>
    </source>
</evidence>
<dbReference type="InterPro" id="IPR021862">
    <property type="entry name" value="DUF3472"/>
</dbReference>
<dbReference type="RefSeq" id="WP_341404241.1">
    <property type="nucleotide sequence ID" value="NZ_JBBUKT010000003.1"/>
</dbReference>
<dbReference type="Pfam" id="PF16871">
    <property type="entry name" value="DUF5077"/>
    <property type="match status" value="1"/>
</dbReference>
<evidence type="ECO:0000256" key="1">
    <source>
        <dbReference type="SAM" id="SignalP"/>
    </source>
</evidence>
<sequence length="436" mass="47845">MHSLAPIRPWLLIAGLAALPVHAAEKAAASWTVPLGGNSYVTAGDSGQGGRGGPSWDRPEMVRSIYFRVDKPAELNLALKATVPQGESKVRATVESKSFNVDLKGSGEFALGTIKVKDAGYVRVDLQGVKKDGPVFAEADQLVVSSETRDLTVAFVKDNEGNRFYWGRRGPSVHLNYKLPEKTAIEWFYNEVTVPEGKDPVGSYFMANGFGEGYFGMQVNGPTERRVLFSVWSPFSTDHPGEIPEDQKIGLLAKGEGVHGGEFGGEGSGGQSFLLFPWKAGNTYRFLNRAKPDGKGNTVYTAWFSASDTNKWQLIASFKRPKTDKHLTGAHSFLENFADRNGWQTREGHYGNQWARDIDGKWHPITEAGFSADDIGRRGYRLDYAGGVTGKEFFMHNGGFFADTVKIGSRFTRPASGKSEPKIDFEKLEAVKTGLE</sequence>
<comment type="caution">
    <text evidence="3">The sequence shown here is derived from an EMBL/GenBank/DDBJ whole genome shotgun (WGS) entry which is preliminary data.</text>
</comment>